<feature type="compositionally biased region" description="Basic and acidic residues" evidence="1">
    <location>
        <begin position="83"/>
        <end position="107"/>
    </location>
</feature>
<accession>A0A644ZMH1</accession>
<name>A0A644ZMH1_9ZZZZ</name>
<sequence>MTGRIDHVDAVVQRLLGKAPDAGIDGPRGVALDAACKAAVGRPYARQTQVSAGHLVAGQLGQDVGRVHHHVLHHLTHAGLDLGSEHPQDEKRRNAIDDKEGEKETQA</sequence>
<proteinExistence type="predicted"/>
<evidence type="ECO:0000256" key="1">
    <source>
        <dbReference type="SAM" id="MobiDB-lite"/>
    </source>
</evidence>
<protein>
    <submittedName>
        <fullName evidence="2">Uncharacterized protein</fullName>
    </submittedName>
</protein>
<feature type="region of interest" description="Disordered" evidence="1">
    <location>
        <begin position="77"/>
        <end position="107"/>
    </location>
</feature>
<reference evidence="2" key="1">
    <citation type="submission" date="2019-08" db="EMBL/GenBank/DDBJ databases">
        <authorList>
            <person name="Kucharzyk K."/>
            <person name="Murdoch R.W."/>
            <person name="Higgins S."/>
            <person name="Loffler F."/>
        </authorList>
    </citation>
    <scope>NUCLEOTIDE SEQUENCE</scope>
</reference>
<dbReference type="AlphaFoldDB" id="A0A644ZMH1"/>
<dbReference type="EMBL" id="VSSQ01009540">
    <property type="protein sequence ID" value="MPM41927.1"/>
    <property type="molecule type" value="Genomic_DNA"/>
</dbReference>
<comment type="caution">
    <text evidence="2">The sequence shown here is derived from an EMBL/GenBank/DDBJ whole genome shotgun (WGS) entry which is preliminary data.</text>
</comment>
<evidence type="ECO:0000313" key="2">
    <source>
        <dbReference type="EMBL" id="MPM41927.1"/>
    </source>
</evidence>
<organism evidence="2">
    <name type="scientific">bioreactor metagenome</name>
    <dbReference type="NCBI Taxonomy" id="1076179"/>
    <lineage>
        <taxon>unclassified sequences</taxon>
        <taxon>metagenomes</taxon>
        <taxon>ecological metagenomes</taxon>
    </lineage>
</organism>
<gene>
    <name evidence="2" type="ORF">SDC9_88587</name>
</gene>